<dbReference type="RefSeq" id="WP_125654886.1">
    <property type="nucleotide sequence ID" value="NZ_AP019308.1"/>
</dbReference>
<sequence length="103" mass="11820">MKQKKTLWILIVSQIIYSLFIFVWLFIAGMSVMGFDSPQAATDPTTWLIFSYILLYPVGLLIALIAGWVCYSRRKYKAALIWNGIPLIWILPMLGLIAYVIFS</sequence>
<keyword evidence="2" id="KW-1185">Reference proteome</keyword>
<accession>A0A3G9J2N7</accession>
<proteinExistence type="predicted"/>
<evidence type="ECO:0000313" key="2">
    <source>
        <dbReference type="Proteomes" id="UP000275368"/>
    </source>
</evidence>
<dbReference type="KEGG" id="pbk:Back11_14360"/>
<evidence type="ECO:0000313" key="1">
    <source>
        <dbReference type="EMBL" id="BBH20091.1"/>
    </source>
</evidence>
<name>A0A3G9J2N7_9BACL</name>
<dbReference type="Proteomes" id="UP000275368">
    <property type="component" value="Chromosome"/>
</dbReference>
<gene>
    <name evidence="1" type="ORF">Back11_14360</name>
</gene>
<dbReference type="OrthoDB" id="2938946at2"/>
<dbReference type="AlphaFoldDB" id="A0A3G9J2N7"/>
<protein>
    <submittedName>
        <fullName evidence="1">Uncharacterized protein</fullName>
    </submittedName>
</protein>
<organism evidence="1 2">
    <name type="scientific">Paenibacillus baekrokdamisoli</name>
    <dbReference type="NCBI Taxonomy" id="1712516"/>
    <lineage>
        <taxon>Bacteria</taxon>
        <taxon>Bacillati</taxon>
        <taxon>Bacillota</taxon>
        <taxon>Bacilli</taxon>
        <taxon>Bacillales</taxon>
        <taxon>Paenibacillaceae</taxon>
        <taxon>Paenibacillus</taxon>
    </lineage>
</organism>
<dbReference type="EMBL" id="AP019308">
    <property type="protein sequence ID" value="BBH20091.1"/>
    <property type="molecule type" value="Genomic_DNA"/>
</dbReference>
<reference evidence="1 2" key="1">
    <citation type="submission" date="2018-11" db="EMBL/GenBank/DDBJ databases">
        <title>Complete genome sequence of Paenibacillus baekrokdamisoli strain KCTC 33723.</title>
        <authorList>
            <person name="Kang S.W."/>
            <person name="Lee K.C."/>
            <person name="Kim K.K."/>
            <person name="Kim J.S."/>
            <person name="Kim D.S."/>
            <person name="Ko S.H."/>
            <person name="Yang S.H."/>
            <person name="Lee J.S."/>
        </authorList>
    </citation>
    <scope>NUCLEOTIDE SEQUENCE [LARGE SCALE GENOMIC DNA]</scope>
    <source>
        <strain evidence="1 2">KCTC 33723</strain>
    </source>
</reference>